<evidence type="ECO:0000313" key="1">
    <source>
        <dbReference type="EMBL" id="RAV17764.1"/>
    </source>
</evidence>
<evidence type="ECO:0000313" key="2">
    <source>
        <dbReference type="Proteomes" id="UP000250369"/>
    </source>
</evidence>
<keyword evidence="2" id="KW-1185">Reference proteome</keyword>
<sequence>MKSAYRSVKEEGYLIIPEIFRGNELTRLKSACDGVLERFTEEHDREKPQTDFMAVRNIHDPKWFDEGNREQKNAILELIADPRCVGTVEQILGGPSLFRSISYMVNPRYSSEDGNWHRDTQFMVKDDEEERAMIRKFRSAEHVSGVHLQIALVDNDDIEYVPFSANRYDSPDEAYIRLDDNKSHCREDGMPNALRIALKAGDGLIFDPVGHHRGRYHKEIPRRTLHITYSSVNYPLHDEFAVQPWFDEPDYLSGLSQRTAGYYRHYADVYRRNWS</sequence>
<name>A0A329MCU2_9BACL</name>
<dbReference type="RefSeq" id="WP_113034130.1">
    <property type="nucleotide sequence ID" value="NZ_QMFB01000018.1"/>
</dbReference>
<dbReference type="OrthoDB" id="9814777at2"/>
<dbReference type="AlphaFoldDB" id="A0A329MCU2"/>
<proteinExistence type="predicted"/>
<reference evidence="1 2" key="1">
    <citation type="journal article" date="2009" name="Int. J. Syst. Evol. Microbiol.">
        <title>Paenibacillus contaminans sp. nov., isolated from a contaminated laboratory plate.</title>
        <authorList>
            <person name="Chou J.H."/>
            <person name="Lee J.H."/>
            <person name="Lin M.C."/>
            <person name="Chang P.S."/>
            <person name="Arun A.B."/>
            <person name="Young C.C."/>
            <person name="Chen W.M."/>
        </authorList>
    </citation>
    <scope>NUCLEOTIDE SEQUENCE [LARGE SCALE GENOMIC DNA]</scope>
    <source>
        <strain evidence="1 2">CKOBP-6</strain>
    </source>
</reference>
<gene>
    <name evidence="1" type="ORF">DQG23_26975</name>
</gene>
<dbReference type="PANTHER" id="PTHR40470">
    <property type="entry name" value="PHYTANOYL-COA DIOXYGENASE FAMILY PROTEIN (AFU_ORTHOLOGUE AFUA_2G15850)"/>
    <property type="match status" value="1"/>
</dbReference>
<dbReference type="GO" id="GO:0016706">
    <property type="term" value="F:2-oxoglutarate-dependent dioxygenase activity"/>
    <property type="evidence" value="ECO:0007669"/>
    <property type="project" value="UniProtKB-ARBA"/>
</dbReference>
<protein>
    <recommendedName>
        <fullName evidence="3">Phytanoyl-CoA dioxygenase</fullName>
    </recommendedName>
</protein>
<dbReference type="SUPFAM" id="SSF51197">
    <property type="entry name" value="Clavaminate synthase-like"/>
    <property type="match status" value="1"/>
</dbReference>
<comment type="caution">
    <text evidence="1">The sequence shown here is derived from an EMBL/GenBank/DDBJ whole genome shotgun (WGS) entry which is preliminary data.</text>
</comment>
<dbReference type="PANTHER" id="PTHR40470:SF1">
    <property type="entry name" value="PHYTANOYL-COA DIOXYGENASE FAMILY PROTEIN (AFU_ORTHOLOGUE AFUA_2G15850)"/>
    <property type="match status" value="1"/>
</dbReference>
<dbReference type="EMBL" id="QMFB01000018">
    <property type="protein sequence ID" value="RAV17764.1"/>
    <property type="molecule type" value="Genomic_DNA"/>
</dbReference>
<dbReference type="Gene3D" id="2.60.120.620">
    <property type="entry name" value="q2cbj1_9rhob like domain"/>
    <property type="match status" value="1"/>
</dbReference>
<dbReference type="Proteomes" id="UP000250369">
    <property type="component" value="Unassembled WGS sequence"/>
</dbReference>
<dbReference type="Pfam" id="PF05721">
    <property type="entry name" value="PhyH"/>
    <property type="match status" value="1"/>
</dbReference>
<accession>A0A329MCU2</accession>
<dbReference type="InterPro" id="IPR008775">
    <property type="entry name" value="Phytyl_CoA_dOase-like"/>
</dbReference>
<organism evidence="1 2">
    <name type="scientific">Paenibacillus contaminans</name>
    <dbReference type="NCBI Taxonomy" id="450362"/>
    <lineage>
        <taxon>Bacteria</taxon>
        <taxon>Bacillati</taxon>
        <taxon>Bacillota</taxon>
        <taxon>Bacilli</taxon>
        <taxon>Bacillales</taxon>
        <taxon>Paenibacillaceae</taxon>
        <taxon>Paenibacillus</taxon>
    </lineage>
</organism>
<evidence type="ECO:0008006" key="3">
    <source>
        <dbReference type="Google" id="ProtNLM"/>
    </source>
</evidence>